<dbReference type="OrthoDB" id="3198553at2759"/>
<evidence type="ECO:0008006" key="4">
    <source>
        <dbReference type="Google" id="ProtNLM"/>
    </source>
</evidence>
<organism evidence="2 3">
    <name type="scientific">Schizopora paradoxa</name>
    <dbReference type="NCBI Taxonomy" id="27342"/>
    <lineage>
        <taxon>Eukaryota</taxon>
        <taxon>Fungi</taxon>
        <taxon>Dikarya</taxon>
        <taxon>Basidiomycota</taxon>
        <taxon>Agaricomycotina</taxon>
        <taxon>Agaricomycetes</taxon>
        <taxon>Hymenochaetales</taxon>
        <taxon>Schizoporaceae</taxon>
        <taxon>Schizopora</taxon>
    </lineage>
</organism>
<accession>A0A0H2RLB8</accession>
<feature type="transmembrane region" description="Helical" evidence="1">
    <location>
        <begin position="41"/>
        <end position="62"/>
    </location>
</feature>
<name>A0A0H2RLB8_9AGAM</name>
<protein>
    <recommendedName>
        <fullName evidence="4">Transmembrane protein</fullName>
    </recommendedName>
</protein>
<dbReference type="PANTHER" id="PTHR35041">
    <property type="entry name" value="MEDIATOR OF RNA POLYMERASE II TRANSCRIPTION SUBUNIT 1"/>
    <property type="match status" value="1"/>
</dbReference>
<feature type="transmembrane region" description="Helical" evidence="1">
    <location>
        <begin position="92"/>
        <end position="113"/>
    </location>
</feature>
<dbReference type="Proteomes" id="UP000053477">
    <property type="component" value="Unassembled WGS sequence"/>
</dbReference>
<dbReference type="STRING" id="27342.A0A0H2RLB8"/>
<keyword evidence="3" id="KW-1185">Reference proteome</keyword>
<feature type="transmembrane region" description="Helical" evidence="1">
    <location>
        <begin position="459"/>
        <end position="480"/>
    </location>
</feature>
<keyword evidence="1" id="KW-1133">Transmembrane helix</keyword>
<evidence type="ECO:0000256" key="1">
    <source>
        <dbReference type="SAM" id="Phobius"/>
    </source>
</evidence>
<reference evidence="2 3" key="1">
    <citation type="submission" date="2015-04" db="EMBL/GenBank/DDBJ databases">
        <title>Complete genome sequence of Schizopora paradoxa KUC8140, a cosmopolitan wood degrader in East Asia.</title>
        <authorList>
            <consortium name="DOE Joint Genome Institute"/>
            <person name="Min B."/>
            <person name="Park H."/>
            <person name="Jang Y."/>
            <person name="Kim J.-J."/>
            <person name="Kim K.H."/>
            <person name="Pangilinan J."/>
            <person name="Lipzen A."/>
            <person name="Riley R."/>
            <person name="Grigoriev I.V."/>
            <person name="Spatafora J.W."/>
            <person name="Choi I.-G."/>
        </authorList>
    </citation>
    <scope>NUCLEOTIDE SEQUENCE [LARGE SCALE GENOMIC DNA]</scope>
    <source>
        <strain evidence="2 3">KUC8140</strain>
    </source>
</reference>
<keyword evidence="1" id="KW-0472">Membrane</keyword>
<keyword evidence="1" id="KW-0812">Transmembrane</keyword>
<dbReference type="InParanoid" id="A0A0H2RLB8"/>
<evidence type="ECO:0000313" key="2">
    <source>
        <dbReference type="EMBL" id="KLO12669.1"/>
    </source>
</evidence>
<dbReference type="EMBL" id="KQ085973">
    <property type="protein sequence ID" value="KLO12669.1"/>
    <property type="molecule type" value="Genomic_DNA"/>
</dbReference>
<evidence type="ECO:0000313" key="3">
    <source>
        <dbReference type="Proteomes" id="UP000053477"/>
    </source>
</evidence>
<proteinExistence type="predicted"/>
<dbReference type="AlphaFoldDB" id="A0A0H2RLB8"/>
<gene>
    <name evidence="2" type="ORF">SCHPADRAFT_890632</name>
</gene>
<feature type="transmembrane region" description="Helical" evidence="1">
    <location>
        <begin position="147"/>
        <end position="168"/>
    </location>
</feature>
<sequence length="534" mass="57598">MSETLENKYSKVDFDEYDAPSPKDVNLFAPRSSKFGPRFQMIMLLLAGVALMVIHHCFFTYLNRRPVDSLLFNMRGVNLPEQSIVSILGNTIAYAARAVLSTATGIAFIQLLWSKLRRRRYAVADIDALVACKDAPFALKAFPAWHCAFLLAITASTASLMSFISILAPGTLRIESSETSSDCTVPTVSLATSSIALLSISPNESLVFDGSQSQIVKMAGRVLMTGGPLPPLNPCPDSCSYTIIFNAPIANCTPLELATDLSVTLPPTNQSSGRLPVWNVSMASTSPPDGMPLDFKFVAALRNLENDSTSAVSCDTYNGTYTVSVSHSSTTPSTARVVQTALIGLINASETTNAQYNAISTAFINSLLGSVEVDTQFDNSVYFNDNLLVGYSPAFAGTSKESWSPTGDLAADISSFMQNISVSLLSGSLLAMGDTVATSVNTTCWYPASIYDYDQIQLFGIYGAALGVTTICVFFGFWAIRQNGAEESFSFSRLVGAILNKSLFEDRYQLYKGSQLTVNGSEDGQLRLIHISYS</sequence>
<dbReference type="PANTHER" id="PTHR35041:SF6">
    <property type="entry name" value="FORMYLMETHIONINE DEFORMYLASE-LIKE PROTEIN-RELATED"/>
    <property type="match status" value="1"/>
</dbReference>